<dbReference type="EC" id="2.4.1.122" evidence="4"/>
<sequence>MVKMSGIYWNFLCLALGLIMGIGLALIFEFFETSNVDLERQNQGDTTPQNPMEDVLANRLHNETRILCMVLTIPENHETKAAAVKRTWGRRCNKLIFISSQEDKELGAINVHILEKRRYVFRKVRKAIKYVYQNFVEDYDWFLRADDDSFVIMENLHLLLYPYNPEFALYFGHRCHSSSWQGKKCEGASYVMSREALRRLHRLPRNIYKLYFPSLLPEEEQLAFCMRQVGAVAGHSRDEEGHDRFLSLALPDKMPKIKDMLSYNNVEGFGSKFGISIHQVKSHDVMEFLLYRLIVFGAPPMSRLLPPKLELEQMEKLMTLWALGNQTDLNPTLRTYLNSDYQTAWKNQTSKKEILKS</sequence>
<comment type="subcellular location">
    <subcellularLocation>
        <location evidence="1">Membrane</location>
        <topology evidence="1">Single-pass type II membrane protein</topology>
    </subcellularLocation>
</comment>
<dbReference type="GO" id="GO:0016020">
    <property type="term" value="C:membrane"/>
    <property type="evidence" value="ECO:0007669"/>
    <property type="project" value="UniProtKB-SubCell"/>
</dbReference>
<evidence type="ECO:0000256" key="5">
    <source>
        <dbReference type="ARBA" id="ARBA00022676"/>
    </source>
</evidence>
<evidence type="ECO:0000259" key="13">
    <source>
        <dbReference type="Pfam" id="PF02434"/>
    </source>
</evidence>
<dbReference type="UniPathway" id="UPA00378"/>
<evidence type="ECO:0000256" key="12">
    <source>
        <dbReference type="SAM" id="Phobius"/>
    </source>
</evidence>
<gene>
    <name evidence="15" type="primary">LOC108071483</name>
</gene>
<keyword evidence="10 12" id="KW-1133">Transmembrane helix</keyword>
<feature type="domain" description="Fringe-like glycosyltransferase" evidence="13">
    <location>
        <begin position="65"/>
        <end position="182"/>
    </location>
</feature>
<dbReference type="Pfam" id="PF02434">
    <property type="entry name" value="Fringe"/>
    <property type="match status" value="1"/>
</dbReference>
<keyword evidence="5" id="KW-0328">Glycosyltransferase</keyword>
<evidence type="ECO:0000256" key="11">
    <source>
        <dbReference type="ARBA" id="ARBA00023136"/>
    </source>
</evidence>
<keyword evidence="9" id="KW-0735">Signal-anchor</keyword>
<proteinExistence type="inferred from homology"/>
<evidence type="ECO:0000256" key="10">
    <source>
        <dbReference type="ARBA" id="ARBA00022989"/>
    </source>
</evidence>
<name>A0A6P4I558_DROKI</name>
<evidence type="ECO:0000256" key="9">
    <source>
        <dbReference type="ARBA" id="ARBA00022968"/>
    </source>
</evidence>
<dbReference type="GeneID" id="108071483"/>
<evidence type="ECO:0000256" key="6">
    <source>
        <dbReference type="ARBA" id="ARBA00022679"/>
    </source>
</evidence>
<dbReference type="PANTHER" id="PTHR23033:SF14">
    <property type="entry name" value="GLYCOPROTEIN-N-ACETYLGALACTOSAMINE 3-BETA-GALACTOSYLTRANSFERASE 1-RELATED"/>
    <property type="match status" value="1"/>
</dbReference>
<comment type="similarity">
    <text evidence="3">Belongs to the glycosyltransferase 31 family. Beta3-Gal-T subfamily.</text>
</comment>
<feature type="transmembrane region" description="Helical" evidence="12">
    <location>
        <begin position="7"/>
        <end position="31"/>
    </location>
</feature>
<keyword evidence="11 12" id="KW-0472">Membrane</keyword>
<evidence type="ECO:0000256" key="2">
    <source>
        <dbReference type="ARBA" id="ARBA00004922"/>
    </source>
</evidence>
<dbReference type="PANTHER" id="PTHR23033">
    <property type="entry name" value="BETA1,3-GALACTOSYLTRANSFERASE"/>
    <property type="match status" value="1"/>
</dbReference>
<dbReference type="AlphaFoldDB" id="A0A6P4I558"/>
<dbReference type="RefSeq" id="XP_017017731.1">
    <property type="nucleotide sequence ID" value="XM_017162242.3"/>
</dbReference>
<evidence type="ECO:0000256" key="3">
    <source>
        <dbReference type="ARBA" id="ARBA00006462"/>
    </source>
</evidence>
<reference evidence="15" key="1">
    <citation type="submission" date="2025-08" db="UniProtKB">
        <authorList>
            <consortium name="RefSeq"/>
        </authorList>
    </citation>
    <scope>IDENTIFICATION</scope>
    <source>
        <strain evidence="15">14028-0561.14</strain>
        <tissue evidence="15">Whole fly</tissue>
    </source>
</reference>
<protein>
    <recommendedName>
        <fullName evidence="4">N-acetylgalactosaminide beta-1,3-galactosyltransferase</fullName>
        <ecNumber evidence="4">2.4.1.122</ecNumber>
    </recommendedName>
</protein>
<evidence type="ECO:0000256" key="1">
    <source>
        <dbReference type="ARBA" id="ARBA00004606"/>
    </source>
</evidence>
<keyword evidence="7 12" id="KW-0812">Transmembrane</keyword>
<keyword evidence="6" id="KW-0808">Transferase</keyword>
<evidence type="ECO:0000256" key="8">
    <source>
        <dbReference type="ARBA" id="ARBA00022741"/>
    </source>
</evidence>
<comment type="pathway">
    <text evidence="2">Protein modification; protein glycosylation.</text>
</comment>
<dbReference type="Proteomes" id="UP001652661">
    <property type="component" value="Chromosome 3L"/>
</dbReference>
<organism evidence="14 15">
    <name type="scientific">Drosophila kikkawai</name>
    <name type="common">Fruit fly</name>
    <dbReference type="NCBI Taxonomy" id="30033"/>
    <lineage>
        <taxon>Eukaryota</taxon>
        <taxon>Metazoa</taxon>
        <taxon>Ecdysozoa</taxon>
        <taxon>Arthropoda</taxon>
        <taxon>Hexapoda</taxon>
        <taxon>Insecta</taxon>
        <taxon>Pterygota</taxon>
        <taxon>Neoptera</taxon>
        <taxon>Endopterygota</taxon>
        <taxon>Diptera</taxon>
        <taxon>Brachycera</taxon>
        <taxon>Muscomorpha</taxon>
        <taxon>Ephydroidea</taxon>
        <taxon>Drosophilidae</taxon>
        <taxon>Drosophila</taxon>
        <taxon>Sophophora</taxon>
    </lineage>
</organism>
<evidence type="ECO:0000256" key="7">
    <source>
        <dbReference type="ARBA" id="ARBA00022692"/>
    </source>
</evidence>
<dbReference type="InterPro" id="IPR003378">
    <property type="entry name" value="Fringe-like_glycosylTrfase"/>
</dbReference>
<accession>A0A6P4I558</accession>
<dbReference type="Gene3D" id="3.90.550.50">
    <property type="match status" value="1"/>
</dbReference>
<evidence type="ECO:0000256" key="4">
    <source>
        <dbReference type="ARBA" id="ARBA00012557"/>
    </source>
</evidence>
<dbReference type="GO" id="GO:0000166">
    <property type="term" value="F:nucleotide binding"/>
    <property type="evidence" value="ECO:0007669"/>
    <property type="project" value="UniProtKB-KW"/>
</dbReference>
<dbReference type="OrthoDB" id="414175at2759"/>
<keyword evidence="8" id="KW-0547">Nucleotide-binding</keyword>
<dbReference type="GO" id="GO:0016263">
    <property type="term" value="F:glycoprotein-N-acetylgalactosamine 3-beta-galactosyltransferase activity"/>
    <property type="evidence" value="ECO:0007669"/>
    <property type="project" value="UniProtKB-EC"/>
</dbReference>
<evidence type="ECO:0000313" key="15">
    <source>
        <dbReference type="RefSeq" id="XP_017017731.1"/>
    </source>
</evidence>
<dbReference type="InterPro" id="IPR026050">
    <property type="entry name" value="C1GALT1/C1GALT1_chp1"/>
</dbReference>
<keyword evidence="14" id="KW-1185">Reference proteome</keyword>
<evidence type="ECO:0000313" key="14">
    <source>
        <dbReference type="Proteomes" id="UP001652661"/>
    </source>
</evidence>